<sequence length="174" mass="19786">MEDGKGWVESSLQWQTIEKFARRGRSLEIFIKNKSRYMFKLEEDFLDSGERFRTIFKDCIYPGSSWLTLVANKAPSFSLSVGGGLKYRLHCPYCKENDCDDCKRCILYIGFGNPFIGNLVSFVSLTNVEHPAKYAFDEAKDGTFKSSSFGGLRGVVEMIDAIYCSSKRIVFSVE</sequence>
<dbReference type="AlphaFoldDB" id="A0AAE0RPI9"/>
<reference evidence="1" key="1">
    <citation type="journal article" date="2021" name="Genome Biol. Evol.">
        <title>A High-Quality Reference Genome for a Parasitic Bivalve with Doubly Uniparental Inheritance (Bivalvia: Unionida).</title>
        <authorList>
            <person name="Smith C.H."/>
        </authorList>
    </citation>
    <scope>NUCLEOTIDE SEQUENCE</scope>
    <source>
        <strain evidence="1">CHS0354</strain>
    </source>
</reference>
<name>A0AAE0RPI9_9BIVA</name>
<dbReference type="EMBL" id="JAEAOA010002192">
    <property type="protein sequence ID" value="KAK3577158.1"/>
    <property type="molecule type" value="Genomic_DNA"/>
</dbReference>
<proteinExistence type="predicted"/>
<dbReference type="Proteomes" id="UP001195483">
    <property type="component" value="Unassembled WGS sequence"/>
</dbReference>
<protein>
    <submittedName>
        <fullName evidence="1">Uncharacterized protein</fullName>
    </submittedName>
</protein>
<reference evidence="1" key="3">
    <citation type="submission" date="2023-05" db="EMBL/GenBank/DDBJ databases">
        <authorList>
            <person name="Smith C.H."/>
        </authorList>
    </citation>
    <scope>NUCLEOTIDE SEQUENCE</scope>
    <source>
        <strain evidence="1">CHS0354</strain>
        <tissue evidence="1">Mantle</tissue>
    </source>
</reference>
<reference evidence="1" key="2">
    <citation type="journal article" date="2021" name="Genome Biol. Evol.">
        <title>Developing a high-quality reference genome for a parasitic bivalve with doubly uniparental inheritance (Bivalvia: Unionida).</title>
        <authorList>
            <person name="Smith C.H."/>
        </authorList>
    </citation>
    <scope>NUCLEOTIDE SEQUENCE</scope>
    <source>
        <strain evidence="1">CHS0354</strain>
        <tissue evidence="1">Mantle</tissue>
    </source>
</reference>
<comment type="caution">
    <text evidence="1">The sequence shown here is derived from an EMBL/GenBank/DDBJ whole genome shotgun (WGS) entry which is preliminary data.</text>
</comment>
<accession>A0AAE0RPI9</accession>
<evidence type="ECO:0000313" key="2">
    <source>
        <dbReference type="Proteomes" id="UP001195483"/>
    </source>
</evidence>
<keyword evidence="2" id="KW-1185">Reference proteome</keyword>
<evidence type="ECO:0000313" key="1">
    <source>
        <dbReference type="EMBL" id="KAK3577158.1"/>
    </source>
</evidence>
<organism evidence="1 2">
    <name type="scientific">Potamilus streckersoni</name>
    <dbReference type="NCBI Taxonomy" id="2493646"/>
    <lineage>
        <taxon>Eukaryota</taxon>
        <taxon>Metazoa</taxon>
        <taxon>Spiralia</taxon>
        <taxon>Lophotrochozoa</taxon>
        <taxon>Mollusca</taxon>
        <taxon>Bivalvia</taxon>
        <taxon>Autobranchia</taxon>
        <taxon>Heteroconchia</taxon>
        <taxon>Palaeoheterodonta</taxon>
        <taxon>Unionida</taxon>
        <taxon>Unionoidea</taxon>
        <taxon>Unionidae</taxon>
        <taxon>Ambleminae</taxon>
        <taxon>Lampsilini</taxon>
        <taxon>Potamilus</taxon>
    </lineage>
</organism>
<gene>
    <name evidence="1" type="ORF">CHS0354_037494</name>
</gene>